<dbReference type="Proteomes" id="UP000321389">
    <property type="component" value="Chromosome"/>
</dbReference>
<reference evidence="2" key="1">
    <citation type="submission" date="2020-04" db="EMBL/GenBank/DDBJ databases">
        <title>Nitratireductor sp. nov. isolated from mangrove soil.</title>
        <authorList>
            <person name="Ye Y."/>
        </authorList>
    </citation>
    <scope>NUCLEOTIDE SEQUENCE</scope>
    <source>
        <strain evidence="2">SY7</strain>
    </source>
</reference>
<name>A0A5B8L0Q0_9HYPH</name>
<feature type="signal peptide" evidence="1">
    <location>
        <begin position="1"/>
        <end position="22"/>
    </location>
</feature>
<keyword evidence="3" id="KW-1185">Reference proteome</keyword>
<dbReference type="RefSeq" id="WP_146300038.1">
    <property type="nucleotide sequence ID" value="NZ_CP042301.2"/>
</dbReference>
<organism evidence="2 3">
    <name type="scientific">Nitratireductor mangrovi</name>
    <dbReference type="NCBI Taxonomy" id="2599600"/>
    <lineage>
        <taxon>Bacteria</taxon>
        <taxon>Pseudomonadati</taxon>
        <taxon>Pseudomonadota</taxon>
        <taxon>Alphaproteobacteria</taxon>
        <taxon>Hyphomicrobiales</taxon>
        <taxon>Phyllobacteriaceae</taxon>
        <taxon>Nitratireductor</taxon>
    </lineage>
</organism>
<protein>
    <submittedName>
        <fullName evidence="2">Uncharacterized protein</fullName>
    </submittedName>
</protein>
<evidence type="ECO:0000256" key="1">
    <source>
        <dbReference type="SAM" id="SignalP"/>
    </source>
</evidence>
<gene>
    <name evidence="2" type="ORF">FQ775_13960</name>
</gene>
<feature type="chain" id="PRO_5022916865" evidence="1">
    <location>
        <begin position="23"/>
        <end position="114"/>
    </location>
</feature>
<dbReference type="KEGG" id="niy:FQ775_13960"/>
<sequence>MTMKLLATTVLAIGLGMGGAIAQTTSATSKTGSGPNFKSEEEQMMYQDNAEIMGPFFTDETMTTLRPEGEVAETFAAAGADNQAEIRAACDRAMSNRGSYGTVTVALCEQIGQL</sequence>
<evidence type="ECO:0000313" key="3">
    <source>
        <dbReference type="Proteomes" id="UP000321389"/>
    </source>
</evidence>
<proteinExistence type="predicted"/>
<accession>A0A5B8L0Q0</accession>
<dbReference type="AlphaFoldDB" id="A0A5B8L0Q0"/>
<evidence type="ECO:0000313" key="2">
    <source>
        <dbReference type="EMBL" id="QDZ01393.1"/>
    </source>
</evidence>
<keyword evidence="1" id="KW-0732">Signal</keyword>
<dbReference type="EMBL" id="CP042301">
    <property type="protein sequence ID" value="QDZ01393.1"/>
    <property type="molecule type" value="Genomic_DNA"/>
</dbReference>
<dbReference type="OrthoDB" id="8093117at2"/>